<dbReference type="Proteomes" id="UP000323506">
    <property type="component" value="Chromosome A08"/>
</dbReference>
<proteinExistence type="predicted"/>
<reference evidence="1 2" key="1">
    <citation type="submission" date="2019-06" db="EMBL/GenBank/DDBJ databases">
        <title>WGS assembly of Gossypium darwinii.</title>
        <authorList>
            <person name="Chen Z.J."/>
            <person name="Sreedasyam A."/>
            <person name="Ando A."/>
            <person name="Song Q."/>
            <person name="De L."/>
            <person name="Hulse-Kemp A."/>
            <person name="Ding M."/>
            <person name="Ye W."/>
            <person name="Kirkbride R."/>
            <person name="Jenkins J."/>
            <person name="Plott C."/>
            <person name="Lovell J."/>
            <person name="Lin Y.-M."/>
            <person name="Vaughn R."/>
            <person name="Liu B."/>
            <person name="Li W."/>
            <person name="Simpson S."/>
            <person name="Scheffler B."/>
            <person name="Saski C."/>
            <person name="Grover C."/>
            <person name="Hu G."/>
            <person name="Conover J."/>
            <person name="Carlson J."/>
            <person name="Shu S."/>
            <person name="Boston L."/>
            <person name="Williams M."/>
            <person name="Peterson D."/>
            <person name="Mcgee K."/>
            <person name="Jones D."/>
            <person name="Wendel J."/>
            <person name="Stelly D."/>
            <person name="Grimwood J."/>
            <person name="Schmutz J."/>
        </authorList>
    </citation>
    <scope>NUCLEOTIDE SEQUENCE [LARGE SCALE GENOMIC DNA]</scope>
    <source>
        <strain evidence="1">1808015.09</strain>
    </source>
</reference>
<evidence type="ECO:0000313" key="2">
    <source>
        <dbReference type="Proteomes" id="UP000323506"/>
    </source>
</evidence>
<dbReference type="AlphaFoldDB" id="A0A5D2FI45"/>
<organism evidence="1 2">
    <name type="scientific">Gossypium darwinii</name>
    <name type="common">Darwin's cotton</name>
    <name type="synonym">Gossypium barbadense var. darwinii</name>
    <dbReference type="NCBI Taxonomy" id="34276"/>
    <lineage>
        <taxon>Eukaryota</taxon>
        <taxon>Viridiplantae</taxon>
        <taxon>Streptophyta</taxon>
        <taxon>Embryophyta</taxon>
        <taxon>Tracheophyta</taxon>
        <taxon>Spermatophyta</taxon>
        <taxon>Magnoliopsida</taxon>
        <taxon>eudicotyledons</taxon>
        <taxon>Gunneridae</taxon>
        <taxon>Pentapetalae</taxon>
        <taxon>rosids</taxon>
        <taxon>malvids</taxon>
        <taxon>Malvales</taxon>
        <taxon>Malvaceae</taxon>
        <taxon>Malvoideae</taxon>
        <taxon>Gossypium</taxon>
    </lineage>
</organism>
<protein>
    <submittedName>
        <fullName evidence="1">Uncharacterized protein</fullName>
    </submittedName>
</protein>
<evidence type="ECO:0000313" key="1">
    <source>
        <dbReference type="EMBL" id="TYH05865.1"/>
    </source>
</evidence>
<keyword evidence="2" id="KW-1185">Reference proteome</keyword>
<dbReference type="EMBL" id="CM017695">
    <property type="protein sequence ID" value="TYH05865.1"/>
    <property type="molecule type" value="Genomic_DNA"/>
</dbReference>
<gene>
    <name evidence="1" type="ORF">ES288_A08G113800v1</name>
</gene>
<accession>A0A5D2FI45</accession>
<name>A0A5D2FI45_GOSDA</name>
<sequence length="118" mass="13495">MSILLLLPTFHPNPSYKVLATLTMLCQVKDGLLICLGWRTSPSEKYLALRTLKQSVFLQLIRHHTCLPSKATLKRRRTLNPSPPIPLRKHMQSHKSICQLLFYSVPPPHPTKHGLKLL</sequence>